<feature type="non-terminal residue" evidence="3">
    <location>
        <position position="155"/>
    </location>
</feature>
<dbReference type="InterPro" id="IPR009057">
    <property type="entry name" value="Homeodomain-like_sf"/>
</dbReference>
<dbReference type="Gene3D" id="1.10.357.10">
    <property type="entry name" value="Tetracycline Repressor, domain 2"/>
    <property type="match status" value="1"/>
</dbReference>
<dbReference type="PRINTS" id="PR00455">
    <property type="entry name" value="HTHTETR"/>
</dbReference>
<dbReference type="Pfam" id="PF00440">
    <property type="entry name" value="TetR_N"/>
    <property type="match status" value="1"/>
</dbReference>
<dbReference type="EMBL" id="UINC01230784">
    <property type="protein sequence ID" value="SVE63055.1"/>
    <property type="molecule type" value="Genomic_DNA"/>
</dbReference>
<reference evidence="3" key="1">
    <citation type="submission" date="2018-05" db="EMBL/GenBank/DDBJ databases">
        <authorList>
            <person name="Lanie J.A."/>
            <person name="Ng W.-L."/>
            <person name="Kazmierczak K.M."/>
            <person name="Andrzejewski T.M."/>
            <person name="Davidsen T.M."/>
            <person name="Wayne K.J."/>
            <person name="Tettelin H."/>
            <person name="Glass J.I."/>
            <person name="Rusch D."/>
            <person name="Podicherti R."/>
            <person name="Tsui H.-C.T."/>
            <person name="Winkler M.E."/>
        </authorList>
    </citation>
    <scope>NUCLEOTIDE SEQUENCE</scope>
</reference>
<evidence type="ECO:0000259" key="2">
    <source>
        <dbReference type="PROSITE" id="PS50977"/>
    </source>
</evidence>
<proteinExistence type="predicted"/>
<protein>
    <recommendedName>
        <fullName evidence="2">HTH tetR-type domain-containing protein</fullName>
    </recommendedName>
</protein>
<dbReference type="SUPFAM" id="SSF46689">
    <property type="entry name" value="Homeodomain-like"/>
    <property type="match status" value="1"/>
</dbReference>
<gene>
    <name evidence="3" type="ORF">METZ01_LOCUS515909</name>
</gene>
<dbReference type="InterPro" id="IPR050109">
    <property type="entry name" value="HTH-type_TetR-like_transc_reg"/>
</dbReference>
<dbReference type="PANTHER" id="PTHR30055:SF226">
    <property type="entry name" value="HTH-TYPE TRANSCRIPTIONAL REGULATOR PKSA"/>
    <property type="match status" value="1"/>
</dbReference>
<dbReference type="SUPFAM" id="SSF48498">
    <property type="entry name" value="Tetracyclin repressor-like, C-terminal domain"/>
    <property type="match status" value="1"/>
</dbReference>
<dbReference type="InterPro" id="IPR036271">
    <property type="entry name" value="Tet_transcr_reg_TetR-rel_C_sf"/>
</dbReference>
<dbReference type="AlphaFoldDB" id="A0A383F3S3"/>
<organism evidence="3">
    <name type="scientific">marine metagenome</name>
    <dbReference type="NCBI Taxonomy" id="408172"/>
    <lineage>
        <taxon>unclassified sequences</taxon>
        <taxon>metagenomes</taxon>
        <taxon>ecological metagenomes</taxon>
    </lineage>
</organism>
<accession>A0A383F3S3</accession>
<sequence length="155" mass="18252">MRNREKTMAQIRKTALDLFSQKGFHGVKTSDVAKKARRNEALLFRYFGDKRGLLQDVVNGYQLPPNDPPFDDPDQYPVDKFFKAISVGWFRTYVARPEYFRVVRYCLLEDPKLLKGYLKHYREKRIIPILTYISQRQEAGEIRDDVSPLTLMIGF</sequence>
<dbReference type="GO" id="GO:0003700">
    <property type="term" value="F:DNA-binding transcription factor activity"/>
    <property type="evidence" value="ECO:0007669"/>
    <property type="project" value="TreeGrafter"/>
</dbReference>
<evidence type="ECO:0000313" key="3">
    <source>
        <dbReference type="EMBL" id="SVE63055.1"/>
    </source>
</evidence>
<feature type="domain" description="HTH tetR-type" evidence="2">
    <location>
        <begin position="5"/>
        <end position="65"/>
    </location>
</feature>
<evidence type="ECO:0000256" key="1">
    <source>
        <dbReference type="ARBA" id="ARBA00023125"/>
    </source>
</evidence>
<keyword evidence="1" id="KW-0238">DNA-binding</keyword>
<name>A0A383F3S3_9ZZZZ</name>
<dbReference type="PROSITE" id="PS50977">
    <property type="entry name" value="HTH_TETR_2"/>
    <property type="match status" value="1"/>
</dbReference>
<dbReference type="InterPro" id="IPR001647">
    <property type="entry name" value="HTH_TetR"/>
</dbReference>
<dbReference type="PANTHER" id="PTHR30055">
    <property type="entry name" value="HTH-TYPE TRANSCRIPTIONAL REGULATOR RUTR"/>
    <property type="match status" value="1"/>
</dbReference>
<dbReference type="GO" id="GO:0000976">
    <property type="term" value="F:transcription cis-regulatory region binding"/>
    <property type="evidence" value="ECO:0007669"/>
    <property type="project" value="TreeGrafter"/>
</dbReference>